<reference evidence="7" key="1">
    <citation type="journal article" date="2023" name="Mol. Phylogenet. Evol.">
        <title>Genome-scale phylogeny and comparative genomics of the fungal order Sordariales.</title>
        <authorList>
            <person name="Hensen N."/>
            <person name="Bonometti L."/>
            <person name="Westerberg I."/>
            <person name="Brannstrom I.O."/>
            <person name="Guillou S."/>
            <person name="Cros-Aarteil S."/>
            <person name="Calhoun S."/>
            <person name="Haridas S."/>
            <person name="Kuo A."/>
            <person name="Mondo S."/>
            <person name="Pangilinan J."/>
            <person name="Riley R."/>
            <person name="LaButti K."/>
            <person name="Andreopoulos B."/>
            <person name="Lipzen A."/>
            <person name="Chen C."/>
            <person name="Yan M."/>
            <person name="Daum C."/>
            <person name="Ng V."/>
            <person name="Clum A."/>
            <person name="Steindorff A."/>
            <person name="Ohm R.A."/>
            <person name="Martin F."/>
            <person name="Silar P."/>
            <person name="Natvig D.O."/>
            <person name="Lalanne C."/>
            <person name="Gautier V."/>
            <person name="Ament-Velasquez S.L."/>
            <person name="Kruys A."/>
            <person name="Hutchinson M.I."/>
            <person name="Powell A.J."/>
            <person name="Barry K."/>
            <person name="Miller A.N."/>
            <person name="Grigoriev I.V."/>
            <person name="Debuchy R."/>
            <person name="Gladieux P."/>
            <person name="Hiltunen Thoren M."/>
            <person name="Johannesson H."/>
        </authorList>
    </citation>
    <scope>NUCLEOTIDE SEQUENCE</scope>
    <source>
        <strain evidence="7">CBS 141.50</strain>
    </source>
</reference>
<sequence>MILLLFSVGLLLVLLPNLAAAISPISVKGTKLYDQDGNQFFVRGVAYSPPAGDLDPLLDTKQCETDAGLMQKAGINTVYVYTVDNEQDHDGCMKAFANHGIYVWLQLGDFPRSTKTTQDKPQWTLSVYAKWTETLDAFALYPNILAFGIGQETIPEPGVATKVAPSLKAAARDLHAFRIARGYRPIPLSYSAADIDSLRLITAQYLTCDDPSSPSSSSSSSSASPSNRTTSSIDLLGLNLFEDASCSLTTWKSLYQSLRSLPLPIPVVLSEAGCRPSSDDPSSPRTFAEVARALSPTYQDVFSGASVFEWTMHDTGFGIAEYADDRGAGEVPSTTAADFEVLASLFGEAAKTATGTPAGEYTPVARTVAAACPTMDEARGWLVPGGAALPVIEGLEVGTVTVKTTVTAATGNHGIAATGEVDVGSSGGEGTGSGGLSTGAIAGIAIGCVLLAALAVSAAALLCIRRQRRKREAEEDTDLQVVENAQYYPPHQRPPSYVYPTGKFELPTHAHAATEIGSSQTSLSTAAAAAAGGWKFPMMQGQWQGQGLGGRDDSPTVMTELPEKAWRRNTQHELEDSSLGTGTMELSRIGTGTMGTMGTWKVSPVSQGNNLYI</sequence>
<dbReference type="InterPro" id="IPR017853">
    <property type="entry name" value="GH"/>
</dbReference>
<dbReference type="Pfam" id="PF03198">
    <property type="entry name" value="Glyco_hydro_72"/>
    <property type="match status" value="1"/>
</dbReference>
<dbReference type="InterPro" id="IPR004886">
    <property type="entry name" value="Glucanosyltransferase"/>
</dbReference>
<keyword evidence="6" id="KW-0812">Transmembrane</keyword>
<dbReference type="GO" id="GO:0031505">
    <property type="term" value="P:fungal-type cell wall organization"/>
    <property type="evidence" value="ECO:0007669"/>
    <property type="project" value="TreeGrafter"/>
</dbReference>
<evidence type="ECO:0000256" key="4">
    <source>
        <dbReference type="ARBA" id="ARBA00023180"/>
    </source>
</evidence>
<feature type="transmembrane region" description="Helical" evidence="6">
    <location>
        <begin position="440"/>
        <end position="464"/>
    </location>
</feature>
<evidence type="ECO:0000256" key="6">
    <source>
        <dbReference type="SAM" id="Phobius"/>
    </source>
</evidence>
<dbReference type="GO" id="GO:0071970">
    <property type="term" value="P:fungal-type cell wall (1-&gt;3)-beta-D-glucan biosynthetic process"/>
    <property type="evidence" value="ECO:0007669"/>
    <property type="project" value="TreeGrafter"/>
</dbReference>
<dbReference type="Gene3D" id="3.20.20.80">
    <property type="entry name" value="Glycosidases"/>
    <property type="match status" value="1"/>
</dbReference>
<keyword evidence="5 6" id="KW-0472">Membrane</keyword>
<keyword evidence="5" id="KW-0449">Lipoprotein</keyword>
<comment type="similarity">
    <text evidence="2 5">Belongs to the glycosyl hydrolase 72 family.</text>
</comment>
<keyword evidence="4" id="KW-0325">Glycoprotein</keyword>
<dbReference type="PANTHER" id="PTHR31468">
    <property type="entry name" value="1,3-BETA-GLUCANOSYLTRANSFERASE GAS1"/>
    <property type="match status" value="1"/>
</dbReference>
<dbReference type="GO" id="GO:0005886">
    <property type="term" value="C:plasma membrane"/>
    <property type="evidence" value="ECO:0007669"/>
    <property type="project" value="UniProtKB-SubCell"/>
</dbReference>
<proteinExistence type="inferred from homology"/>
<accession>A0AAN6UXP1</accession>
<dbReference type="SUPFAM" id="SSF51445">
    <property type="entry name" value="(Trans)glycosidases"/>
    <property type="match status" value="1"/>
</dbReference>
<organism evidence="7 8">
    <name type="scientific">Dichotomopilus funicola</name>
    <dbReference type="NCBI Taxonomy" id="1934379"/>
    <lineage>
        <taxon>Eukaryota</taxon>
        <taxon>Fungi</taxon>
        <taxon>Dikarya</taxon>
        <taxon>Ascomycota</taxon>
        <taxon>Pezizomycotina</taxon>
        <taxon>Sordariomycetes</taxon>
        <taxon>Sordariomycetidae</taxon>
        <taxon>Sordariales</taxon>
        <taxon>Chaetomiaceae</taxon>
        <taxon>Dichotomopilus</taxon>
    </lineage>
</organism>
<evidence type="ECO:0000256" key="5">
    <source>
        <dbReference type="RuleBase" id="RU361209"/>
    </source>
</evidence>
<dbReference type="EMBL" id="MU853619">
    <property type="protein sequence ID" value="KAK4141028.1"/>
    <property type="molecule type" value="Genomic_DNA"/>
</dbReference>
<keyword evidence="8" id="KW-1185">Reference proteome</keyword>
<feature type="signal peptide" evidence="5">
    <location>
        <begin position="1"/>
        <end position="21"/>
    </location>
</feature>
<gene>
    <name evidence="7" type="ORF">C8A04DRAFT_31464</name>
</gene>
<reference evidence="7" key="2">
    <citation type="submission" date="2023-05" db="EMBL/GenBank/DDBJ databases">
        <authorList>
            <consortium name="Lawrence Berkeley National Laboratory"/>
            <person name="Steindorff A."/>
            <person name="Hensen N."/>
            <person name="Bonometti L."/>
            <person name="Westerberg I."/>
            <person name="Brannstrom I.O."/>
            <person name="Guillou S."/>
            <person name="Cros-Aarteil S."/>
            <person name="Calhoun S."/>
            <person name="Haridas S."/>
            <person name="Kuo A."/>
            <person name="Mondo S."/>
            <person name="Pangilinan J."/>
            <person name="Riley R."/>
            <person name="Labutti K."/>
            <person name="Andreopoulos B."/>
            <person name="Lipzen A."/>
            <person name="Chen C."/>
            <person name="Yanf M."/>
            <person name="Daum C."/>
            <person name="Ng V."/>
            <person name="Clum A."/>
            <person name="Ohm R."/>
            <person name="Martin F."/>
            <person name="Silar P."/>
            <person name="Natvig D."/>
            <person name="Lalanne C."/>
            <person name="Gautier V."/>
            <person name="Ament-Velasquez S.L."/>
            <person name="Kruys A."/>
            <person name="Hutchinson M.I."/>
            <person name="Powell A.J."/>
            <person name="Barry K."/>
            <person name="Miller A.N."/>
            <person name="Grigoriev I.V."/>
            <person name="Debuchy R."/>
            <person name="Gladieux P."/>
            <person name="Thoren M.H."/>
            <person name="Johannesson H."/>
        </authorList>
    </citation>
    <scope>NUCLEOTIDE SEQUENCE</scope>
    <source>
        <strain evidence="7">CBS 141.50</strain>
    </source>
</reference>
<keyword evidence="6" id="KW-1133">Transmembrane helix</keyword>
<keyword evidence="5" id="KW-0336">GPI-anchor</keyword>
<comment type="function">
    <text evidence="5">Splits internally a 1,3-beta-glucan molecule and transfers the newly generated reducing end (the donor) to the non-reducing end of another 1,3-beta-glucan molecule (the acceptor) forming a 1,3-beta linkage, resulting in the elongation of 1,3-beta-glucan chains in the cell wall.</text>
</comment>
<feature type="chain" id="PRO_5042668802" description="1,3-beta-glucanosyltransferase" evidence="5">
    <location>
        <begin position="22"/>
        <end position="613"/>
    </location>
</feature>
<name>A0AAN6UXP1_9PEZI</name>
<dbReference type="GO" id="GO:0042124">
    <property type="term" value="F:1,3-beta-glucanosyltransferase activity"/>
    <property type="evidence" value="ECO:0007669"/>
    <property type="project" value="TreeGrafter"/>
</dbReference>
<dbReference type="EC" id="2.4.1.-" evidence="5"/>
<comment type="caution">
    <text evidence="7">The sequence shown here is derived from an EMBL/GenBank/DDBJ whole genome shotgun (WGS) entry which is preliminary data.</text>
</comment>
<evidence type="ECO:0000256" key="3">
    <source>
        <dbReference type="ARBA" id="ARBA00022729"/>
    </source>
</evidence>
<evidence type="ECO:0000256" key="1">
    <source>
        <dbReference type="ARBA" id="ARBA00004609"/>
    </source>
</evidence>
<evidence type="ECO:0000313" key="7">
    <source>
        <dbReference type="EMBL" id="KAK4141028.1"/>
    </source>
</evidence>
<keyword evidence="5" id="KW-0808">Transferase</keyword>
<dbReference type="GO" id="GO:0098552">
    <property type="term" value="C:side of membrane"/>
    <property type="evidence" value="ECO:0007669"/>
    <property type="project" value="UniProtKB-KW"/>
</dbReference>
<dbReference type="Proteomes" id="UP001302676">
    <property type="component" value="Unassembled WGS sequence"/>
</dbReference>
<evidence type="ECO:0000256" key="2">
    <source>
        <dbReference type="ARBA" id="ARBA00007528"/>
    </source>
</evidence>
<evidence type="ECO:0000313" key="8">
    <source>
        <dbReference type="Proteomes" id="UP001302676"/>
    </source>
</evidence>
<keyword evidence="3 5" id="KW-0732">Signal</keyword>
<comment type="subcellular location">
    <subcellularLocation>
        <location evidence="1 5">Cell membrane</location>
        <topology evidence="1 5">Lipid-anchor</topology>
        <topology evidence="1 5">GPI-anchor</topology>
    </subcellularLocation>
</comment>
<dbReference type="AlphaFoldDB" id="A0AAN6UXP1"/>
<dbReference type="RefSeq" id="XP_062634399.1">
    <property type="nucleotide sequence ID" value="XM_062781764.1"/>
</dbReference>
<dbReference type="PANTHER" id="PTHR31468:SF8">
    <property type="entry name" value="1,3-BETA-GLUCANOSYLTRANSFERASE GAS2"/>
    <property type="match status" value="1"/>
</dbReference>
<dbReference type="GeneID" id="87818377"/>
<protein>
    <recommendedName>
        <fullName evidence="5">1,3-beta-glucanosyltransferase</fullName>
        <ecNumber evidence="5">2.4.1.-</ecNumber>
    </recommendedName>
</protein>